<keyword evidence="2" id="KW-0812">Transmembrane</keyword>
<reference evidence="6 7" key="1">
    <citation type="journal article" date="2019" name="Int. J. Syst. Evol. Microbiol.">
        <title>The Global Catalogue of Microorganisms (GCM) 10K type strain sequencing project: providing services to taxonomists for standard genome sequencing and annotation.</title>
        <authorList>
            <consortium name="The Broad Institute Genomics Platform"/>
            <consortium name="The Broad Institute Genome Sequencing Center for Infectious Disease"/>
            <person name="Wu L."/>
            <person name="Ma J."/>
        </authorList>
    </citation>
    <scope>NUCLEOTIDE SEQUENCE [LARGE SCALE GENOMIC DNA]</scope>
    <source>
        <strain evidence="6 7">JCM 15672</strain>
    </source>
</reference>
<dbReference type="InterPro" id="IPR018702">
    <property type="entry name" value="DUF2207"/>
</dbReference>
<feature type="region of interest" description="Disordered" evidence="1">
    <location>
        <begin position="630"/>
        <end position="662"/>
    </location>
</feature>
<dbReference type="EMBL" id="BAAAPW010000004">
    <property type="protein sequence ID" value="GAA2039641.1"/>
    <property type="molecule type" value="Genomic_DNA"/>
</dbReference>
<keyword evidence="7" id="KW-1185">Reference proteome</keyword>
<dbReference type="Proteomes" id="UP001501196">
    <property type="component" value="Unassembled WGS sequence"/>
</dbReference>
<keyword evidence="2" id="KW-0472">Membrane</keyword>
<gene>
    <name evidence="6" type="ORF">GCM10009819_25950</name>
</gene>
<evidence type="ECO:0000259" key="4">
    <source>
        <dbReference type="Pfam" id="PF09972"/>
    </source>
</evidence>
<feature type="domain" description="Predicted membrane protein YciQ-like C-terminal" evidence="5">
    <location>
        <begin position="319"/>
        <end position="519"/>
    </location>
</feature>
<dbReference type="RefSeq" id="WP_344374846.1">
    <property type="nucleotide sequence ID" value="NZ_BAAAPW010000004.1"/>
</dbReference>
<keyword evidence="2" id="KW-1133">Transmembrane helix</keyword>
<evidence type="ECO:0000256" key="3">
    <source>
        <dbReference type="SAM" id="SignalP"/>
    </source>
</evidence>
<protein>
    <recommendedName>
        <fullName evidence="8">DUF2207 domain-containing protein</fullName>
    </recommendedName>
</protein>
<evidence type="ECO:0000313" key="7">
    <source>
        <dbReference type="Proteomes" id="UP001501196"/>
    </source>
</evidence>
<proteinExistence type="predicted"/>
<comment type="caution">
    <text evidence="6">The sequence shown here is derived from an EMBL/GenBank/DDBJ whole genome shotgun (WGS) entry which is preliminary data.</text>
</comment>
<feature type="domain" description="DUF2207" evidence="4">
    <location>
        <begin position="71"/>
        <end position="223"/>
    </location>
</feature>
<dbReference type="InterPro" id="IPR048389">
    <property type="entry name" value="YciQ-like_C"/>
</dbReference>
<evidence type="ECO:0000313" key="6">
    <source>
        <dbReference type="EMBL" id="GAA2039641.1"/>
    </source>
</evidence>
<feature type="signal peptide" evidence="3">
    <location>
        <begin position="1"/>
        <end position="34"/>
    </location>
</feature>
<name>A0ABN2UN32_9MICO</name>
<evidence type="ECO:0008006" key="8">
    <source>
        <dbReference type="Google" id="ProtNLM"/>
    </source>
</evidence>
<feature type="transmembrane region" description="Helical" evidence="2">
    <location>
        <begin position="437"/>
        <end position="458"/>
    </location>
</feature>
<feature type="compositionally biased region" description="Low complexity" evidence="1">
    <location>
        <begin position="630"/>
        <end position="642"/>
    </location>
</feature>
<dbReference type="InterPro" id="IPR006311">
    <property type="entry name" value="TAT_signal"/>
</dbReference>
<accession>A0ABN2UN32</accession>
<sequence>MSTPRPVRLRRLATAALAAAVVVLGLGAPVAATASATPGSVPVRPAPHLAADAVAPVVAVPAGVDDFTFASFDAVYDLGRDGDGRSTLRTTETLVAVFPEYDQNRGIRRAIPRWYDGHPTDVHVVSVVDETGAARGFETERSEDGEFELVTIAADDFVHGEQTYVIAYDQRNVTFDPDDADLQEFYWDVNGTGWRQPFGVVRGEVRLAPDLVPAFTGDVACYSGYEGSSTPCASLEVQPGGEPVVIARADALGPYQNLTVALGFRTGTFEPRDERFTSSPVAMTSLFGALGAVGVAIFAGVRRATRWRDHPGRGLIIAEYEPPEGITLMEAADLVGAAGKGVTATLLGEAVDRRVRVLETGSRRYSVQVAGSIEGADRDASRVLRALFGPLAPIGATRDLKSRDSSLGTALARLRTTVHSRVEREGLRRKPDRGLRALLSFLAIGAAVVAVVFGFLALDEQMGGAWPWATILVGGVAVFVTFGIVGSVRPLTERGRTAKDHLEGLRLYIRLAEADRLRVLQSPSGAERATVPAPAIPPPAPGAARFERPAPAGGRPIRADGSPDPEVMLRLNERLLPYSVLFGMEREWSQVLAALYAQQGREPDWYSGRSGFNAAYFAASVSSFSAASSTSWSGSSSSSSSSGSGGGGSSGGGGGGGGGGGV</sequence>
<evidence type="ECO:0000256" key="1">
    <source>
        <dbReference type="SAM" id="MobiDB-lite"/>
    </source>
</evidence>
<feature type="compositionally biased region" description="Gly residues" evidence="1">
    <location>
        <begin position="643"/>
        <end position="662"/>
    </location>
</feature>
<organism evidence="6 7">
    <name type="scientific">Agromyces tropicus</name>
    <dbReference type="NCBI Taxonomy" id="555371"/>
    <lineage>
        <taxon>Bacteria</taxon>
        <taxon>Bacillati</taxon>
        <taxon>Actinomycetota</taxon>
        <taxon>Actinomycetes</taxon>
        <taxon>Micrococcales</taxon>
        <taxon>Microbacteriaceae</taxon>
        <taxon>Agromyces</taxon>
    </lineage>
</organism>
<dbReference type="Pfam" id="PF20990">
    <property type="entry name" value="DUF2207_C"/>
    <property type="match status" value="1"/>
</dbReference>
<evidence type="ECO:0000256" key="2">
    <source>
        <dbReference type="SAM" id="Phobius"/>
    </source>
</evidence>
<dbReference type="PROSITE" id="PS51318">
    <property type="entry name" value="TAT"/>
    <property type="match status" value="1"/>
</dbReference>
<dbReference type="Pfam" id="PF09972">
    <property type="entry name" value="DUF2207"/>
    <property type="match status" value="1"/>
</dbReference>
<feature type="chain" id="PRO_5047435827" description="DUF2207 domain-containing protein" evidence="3">
    <location>
        <begin position="35"/>
        <end position="662"/>
    </location>
</feature>
<evidence type="ECO:0000259" key="5">
    <source>
        <dbReference type="Pfam" id="PF20990"/>
    </source>
</evidence>
<feature type="transmembrane region" description="Helical" evidence="2">
    <location>
        <begin position="281"/>
        <end position="301"/>
    </location>
</feature>
<feature type="region of interest" description="Disordered" evidence="1">
    <location>
        <begin position="525"/>
        <end position="564"/>
    </location>
</feature>
<feature type="transmembrane region" description="Helical" evidence="2">
    <location>
        <begin position="464"/>
        <end position="486"/>
    </location>
</feature>
<keyword evidence="3" id="KW-0732">Signal</keyword>